<dbReference type="InterPro" id="IPR003593">
    <property type="entry name" value="AAA+_ATPase"/>
</dbReference>
<sequence length="261" mass="27777">MIYTPRQPMIHTTGLCVTYGQVNALSGVSVTLGDADPARGAITGVLGVNGAGKSSFFAALVGAVPHGGTARVTGTVLIGGRPSAQARRAGVVAWMPQHDAVDSDFPLLVRDVVLQGRHPHVRWYQRTSRVDRDIVNNALDDVGLSQLRDRPLGELSGGQRKRVFVARALAQRAPLMILDEPFAGVDMASEQVIHGVLRDFAAQGGDVLVSVHDLEAAARLCDRVLVFGGGRVRADGVPRDVLDPRRVSSLFFPTHRGGVDA</sequence>
<dbReference type="InterPro" id="IPR003439">
    <property type="entry name" value="ABC_transporter-like_ATP-bd"/>
</dbReference>
<dbReference type="PANTHER" id="PTHR42734">
    <property type="entry name" value="METAL TRANSPORT SYSTEM ATP-BINDING PROTEIN TM_0124-RELATED"/>
    <property type="match status" value="1"/>
</dbReference>
<evidence type="ECO:0000313" key="6">
    <source>
        <dbReference type="EMBL" id="ACV07970.1"/>
    </source>
</evidence>
<dbReference type="SUPFAM" id="SSF52540">
    <property type="entry name" value="P-loop containing nucleoside triphosphate hydrolases"/>
    <property type="match status" value="1"/>
</dbReference>
<dbReference type="eggNOG" id="COG1121">
    <property type="taxonomic scope" value="Bacteria"/>
</dbReference>
<dbReference type="InterPro" id="IPR027417">
    <property type="entry name" value="P-loop_NTPase"/>
</dbReference>
<dbReference type="GO" id="GO:0016887">
    <property type="term" value="F:ATP hydrolysis activity"/>
    <property type="evidence" value="ECO:0007669"/>
    <property type="project" value="InterPro"/>
</dbReference>
<evidence type="ECO:0000313" key="7">
    <source>
        <dbReference type="Proteomes" id="UP000000628"/>
    </source>
</evidence>
<keyword evidence="4" id="KW-0067">ATP-binding</keyword>
<dbReference type="GO" id="GO:0005524">
    <property type="term" value="F:ATP binding"/>
    <property type="evidence" value="ECO:0007669"/>
    <property type="project" value="UniProtKB-KW"/>
</dbReference>
<dbReference type="KEGG" id="jde:Jden_0298"/>
<dbReference type="InterPro" id="IPR050153">
    <property type="entry name" value="Metal_Ion_Import_ABC"/>
</dbReference>
<feature type="domain" description="ABC transporter" evidence="5">
    <location>
        <begin position="10"/>
        <end position="254"/>
    </location>
</feature>
<dbReference type="Gene3D" id="3.40.50.300">
    <property type="entry name" value="P-loop containing nucleotide triphosphate hydrolases"/>
    <property type="match status" value="1"/>
</dbReference>
<dbReference type="Proteomes" id="UP000000628">
    <property type="component" value="Chromosome"/>
</dbReference>
<dbReference type="HOGENOM" id="CLU_000604_1_11_11"/>
<dbReference type="EMBL" id="CP001706">
    <property type="protein sequence ID" value="ACV07970.1"/>
    <property type="molecule type" value="Genomic_DNA"/>
</dbReference>
<accession>C7QZ62</accession>
<evidence type="ECO:0000259" key="5">
    <source>
        <dbReference type="PROSITE" id="PS50893"/>
    </source>
</evidence>
<evidence type="ECO:0000256" key="4">
    <source>
        <dbReference type="ARBA" id="ARBA00022840"/>
    </source>
</evidence>
<dbReference type="PROSITE" id="PS50893">
    <property type="entry name" value="ABC_TRANSPORTER_2"/>
    <property type="match status" value="1"/>
</dbReference>
<dbReference type="Pfam" id="PF00005">
    <property type="entry name" value="ABC_tran"/>
    <property type="match status" value="1"/>
</dbReference>
<proteinExistence type="inferred from homology"/>
<dbReference type="PROSITE" id="PS00211">
    <property type="entry name" value="ABC_TRANSPORTER_1"/>
    <property type="match status" value="1"/>
</dbReference>
<dbReference type="STRING" id="471856.Jden_0298"/>
<evidence type="ECO:0000256" key="2">
    <source>
        <dbReference type="ARBA" id="ARBA00022448"/>
    </source>
</evidence>
<name>C7QZ62_JONDD</name>
<evidence type="ECO:0000256" key="1">
    <source>
        <dbReference type="ARBA" id="ARBA00005417"/>
    </source>
</evidence>
<dbReference type="PANTHER" id="PTHR42734:SF5">
    <property type="entry name" value="IRON TRANSPORT SYSTEM ATP-BINDING PROTEIN HI_0361-RELATED"/>
    <property type="match status" value="1"/>
</dbReference>
<protein>
    <submittedName>
        <fullName evidence="6">ABC transporter related</fullName>
    </submittedName>
</protein>
<dbReference type="SMART" id="SM00382">
    <property type="entry name" value="AAA"/>
    <property type="match status" value="1"/>
</dbReference>
<dbReference type="AlphaFoldDB" id="C7QZ62"/>
<gene>
    <name evidence="6" type="ordered locus">Jden_0298</name>
</gene>
<keyword evidence="3" id="KW-0547">Nucleotide-binding</keyword>
<dbReference type="InterPro" id="IPR017871">
    <property type="entry name" value="ABC_transporter-like_CS"/>
</dbReference>
<reference evidence="6 7" key="1">
    <citation type="journal article" date="2009" name="Stand. Genomic Sci.">
        <title>Complete genome sequence of Jonesia denitrificans type strain (Prevot 55134).</title>
        <authorList>
            <person name="Pukall R."/>
            <person name="Gehrich-Schroter G."/>
            <person name="Lapidus A."/>
            <person name="Nolan M."/>
            <person name="Glavina Del Rio T."/>
            <person name="Lucas S."/>
            <person name="Chen F."/>
            <person name="Tice H."/>
            <person name="Pitluck S."/>
            <person name="Cheng J.F."/>
            <person name="Copeland A."/>
            <person name="Saunders E."/>
            <person name="Brettin T."/>
            <person name="Detter J.C."/>
            <person name="Bruce D."/>
            <person name="Goodwin L."/>
            <person name="Pati A."/>
            <person name="Ivanova N."/>
            <person name="Mavromatis K."/>
            <person name="Ovchinnikova G."/>
            <person name="Chen A."/>
            <person name="Palaniappan K."/>
            <person name="Land M."/>
            <person name="Hauser L."/>
            <person name="Chang Y.J."/>
            <person name="Jeffries C.D."/>
            <person name="Chain P."/>
            <person name="Goker M."/>
            <person name="Bristow J."/>
            <person name="Eisen J.A."/>
            <person name="Markowitz V."/>
            <person name="Hugenholtz P."/>
            <person name="Kyrpides N.C."/>
            <person name="Klenk H.P."/>
            <person name="Han C."/>
        </authorList>
    </citation>
    <scope>NUCLEOTIDE SEQUENCE [LARGE SCALE GENOMIC DNA]</scope>
    <source>
        <strain evidence="7">ATCC 14870 / DSM 20603 / BCRC 15368 / CIP 55.134 / JCM 11481 / NBRC 15587 / NCTC 10816 / Prevot 55134</strain>
    </source>
</reference>
<keyword evidence="7" id="KW-1185">Reference proteome</keyword>
<comment type="similarity">
    <text evidence="1">Belongs to the ABC transporter superfamily.</text>
</comment>
<keyword evidence="2" id="KW-0813">Transport</keyword>
<evidence type="ECO:0000256" key="3">
    <source>
        <dbReference type="ARBA" id="ARBA00022741"/>
    </source>
</evidence>
<organism evidence="6 7">
    <name type="scientific">Jonesia denitrificans (strain ATCC 14870 / DSM 20603 / BCRC 15368 / CIP 55.134 / JCM 11481 / NBRC 15587 / NCTC 10816 / Prevot 55134)</name>
    <name type="common">Listeria denitrificans</name>
    <dbReference type="NCBI Taxonomy" id="471856"/>
    <lineage>
        <taxon>Bacteria</taxon>
        <taxon>Bacillati</taxon>
        <taxon>Actinomycetota</taxon>
        <taxon>Actinomycetes</taxon>
        <taxon>Micrococcales</taxon>
        <taxon>Jonesiaceae</taxon>
        <taxon>Jonesia</taxon>
    </lineage>
</organism>